<proteinExistence type="predicted"/>
<dbReference type="EMBL" id="ASHR01000031">
    <property type="protein sequence ID" value="ERG63488.1"/>
    <property type="molecule type" value="Genomic_DNA"/>
</dbReference>
<evidence type="ECO:0000313" key="2">
    <source>
        <dbReference type="Proteomes" id="UP000016462"/>
    </source>
</evidence>
<gene>
    <name evidence="1" type="ORF">L332_03335</name>
</gene>
<dbReference type="Proteomes" id="UP000016462">
    <property type="component" value="Unassembled WGS sequence"/>
</dbReference>
<name>U1L934_9MICO</name>
<comment type="caution">
    <text evidence="1">The sequence shown here is derived from an EMBL/GenBank/DDBJ whole genome shotgun (WGS) entry which is preliminary data.</text>
</comment>
<protein>
    <submittedName>
        <fullName evidence="1">Uncharacterized protein</fullName>
    </submittedName>
</protein>
<organism evidence="1 2">
    <name type="scientific">Agrococcus pavilionensis RW1</name>
    <dbReference type="NCBI Taxonomy" id="1330458"/>
    <lineage>
        <taxon>Bacteria</taxon>
        <taxon>Bacillati</taxon>
        <taxon>Actinomycetota</taxon>
        <taxon>Actinomycetes</taxon>
        <taxon>Micrococcales</taxon>
        <taxon>Microbacteriaceae</taxon>
        <taxon>Agrococcus</taxon>
    </lineage>
</organism>
<accession>U1L934</accession>
<reference evidence="1 2" key="1">
    <citation type="journal article" date="2013" name="Genome Announc.">
        <title>First draft genome sequence from a member of the genus agrococcus, isolated from modern microbialites.</title>
        <authorList>
            <person name="White R.A.III."/>
            <person name="Grassa C.J."/>
            <person name="Suttle C.A."/>
        </authorList>
    </citation>
    <scope>NUCLEOTIDE SEQUENCE [LARGE SCALE GENOMIC DNA]</scope>
    <source>
        <strain evidence="1 2">RW1</strain>
    </source>
</reference>
<dbReference type="AlphaFoldDB" id="U1L934"/>
<evidence type="ECO:0000313" key="1">
    <source>
        <dbReference type="EMBL" id="ERG63488.1"/>
    </source>
</evidence>
<keyword evidence="2" id="KW-1185">Reference proteome</keyword>
<sequence length="36" mass="4093">MADKQQVDFIRLPSGHRRYLATSIDSFTNAPAEVTR</sequence>